<evidence type="ECO:0000313" key="2">
    <source>
        <dbReference type="Proteomes" id="UP000789405"/>
    </source>
</evidence>
<feature type="non-terminal residue" evidence="1">
    <location>
        <position position="41"/>
    </location>
</feature>
<organism evidence="1 2">
    <name type="scientific">Dentiscutata erythropus</name>
    <dbReference type="NCBI Taxonomy" id="1348616"/>
    <lineage>
        <taxon>Eukaryota</taxon>
        <taxon>Fungi</taxon>
        <taxon>Fungi incertae sedis</taxon>
        <taxon>Mucoromycota</taxon>
        <taxon>Glomeromycotina</taxon>
        <taxon>Glomeromycetes</taxon>
        <taxon>Diversisporales</taxon>
        <taxon>Gigasporaceae</taxon>
        <taxon>Dentiscutata</taxon>
    </lineage>
</organism>
<dbReference type="EMBL" id="CAJVPY010069018">
    <property type="protein sequence ID" value="CAG8827040.1"/>
    <property type="molecule type" value="Genomic_DNA"/>
</dbReference>
<name>A0A9N9KGA5_9GLOM</name>
<reference evidence="1" key="1">
    <citation type="submission" date="2021-06" db="EMBL/GenBank/DDBJ databases">
        <authorList>
            <person name="Kallberg Y."/>
            <person name="Tangrot J."/>
            <person name="Rosling A."/>
        </authorList>
    </citation>
    <scope>NUCLEOTIDE SEQUENCE</scope>
    <source>
        <strain evidence="1">MA453B</strain>
    </source>
</reference>
<accession>A0A9N9KGA5</accession>
<gene>
    <name evidence="1" type="ORF">DERYTH_LOCUS28210</name>
</gene>
<keyword evidence="2" id="KW-1185">Reference proteome</keyword>
<dbReference type="Proteomes" id="UP000789405">
    <property type="component" value="Unassembled WGS sequence"/>
</dbReference>
<protein>
    <submittedName>
        <fullName evidence="1">10919_t:CDS:1</fullName>
    </submittedName>
</protein>
<sequence>KITIDTNTDNNFYYKKTVEEVINGGNIDEIIVKYATKYIKW</sequence>
<evidence type="ECO:0000313" key="1">
    <source>
        <dbReference type="EMBL" id="CAG8827040.1"/>
    </source>
</evidence>
<dbReference type="AlphaFoldDB" id="A0A9N9KGA5"/>
<feature type="non-terminal residue" evidence="1">
    <location>
        <position position="1"/>
    </location>
</feature>
<proteinExistence type="predicted"/>
<comment type="caution">
    <text evidence="1">The sequence shown here is derived from an EMBL/GenBank/DDBJ whole genome shotgun (WGS) entry which is preliminary data.</text>
</comment>